<dbReference type="PANTHER" id="PTHR43364">
    <property type="entry name" value="NADH-SPECIFIC METHYLGLYOXAL REDUCTASE-RELATED"/>
    <property type="match status" value="1"/>
</dbReference>
<organism evidence="4 5">
    <name type="scientific">Sphaerobolus stellatus (strain SS14)</name>
    <dbReference type="NCBI Taxonomy" id="990650"/>
    <lineage>
        <taxon>Eukaryota</taxon>
        <taxon>Fungi</taxon>
        <taxon>Dikarya</taxon>
        <taxon>Basidiomycota</taxon>
        <taxon>Agaricomycotina</taxon>
        <taxon>Agaricomycetes</taxon>
        <taxon>Phallomycetidae</taxon>
        <taxon>Geastrales</taxon>
        <taxon>Sphaerobolaceae</taxon>
        <taxon>Sphaerobolus</taxon>
    </lineage>
</organism>
<dbReference type="EMBL" id="KN837121">
    <property type="protein sequence ID" value="KIJ43739.1"/>
    <property type="molecule type" value="Genomic_DNA"/>
</dbReference>
<dbReference type="PANTHER" id="PTHR43364:SF7">
    <property type="entry name" value="NADP-DEPENDENT OXIDOREDUCTASE DOMAIN-CONTAINING PROTEIN-RELATED"/>
    <property type="match status" value="1"/>
</dbReference>
<dbReference type="Pfam" id="PF00248">
    <property type="entry name" value="Aldo_ket_red"/>
    <property type="match status" value="1"/>
</dbReference>
<protein>
    <recommendedName>
        <fullName evidence="3">NADP-dependent oxidoreductase domain-containing protein</fullName>
    </recommendedName>
</protein>
<dbReference type="InterPro" id="IPR036812">
    <property type="entry name" value="NAD(P)_OxRdtase_dom_sf"/>
</dbReference>
<accession>A0A0C9V9T9</accession>
<evidence type="ECO:0000259" key="3">
    <source>
        <dbReference type="Pfam" id="PF00248"/>
    </source>
</evidence>
<keyword evidence="1" id="KW-0521">NADP</keyword>
<dbReference type="InterPro" id="IPR023210">
    <property type="entry name" value="NADP_OxRdtase_dom"/>
</dbReference>
<dbReference type="InterPro" id="IPR050523">
    <property type="entry name" value="AKR_Detox_Biosynth"/>
</dbReference>
<reference evidence="4 5" key="1">
    <citation type="submission" date="2014-06" db="EMBL/GenBank/DDBJ databases">
        <title>Evolutionary Origins and Diversification of the Mycorrhizal Mutualists.</title>
        <authorList>
            <consortium name="DOE Joint Genome Institute"/>
            <consortium name="Mycorrhizal Genomics Consortium"/>
            <person name="Kohler A."/>
            <person name="Kuo A."/>
            <person name="Nagy L.G."/>
            <person name="Floudas D."/>
            <person name="Copeland A."/>
            <person name="Barry K.W."/>
            <person name="Cichocki N."/>
            <person name="Veneault-Fourrey C."/>
            <person name="LaButti K."/>
            <person name="Lindquist E.A."/>
            <person name="Lipzen A."/>
            <person name="Lundell T."/>
            <person name="Morin E."/>
            <person name="Murat C."/>
            <person name="Riley R."/>
            <person name="Ohm R."/>
            <person name="Sun H."/>
            <person name="Tunlid A."/>
            <person name="Henrissat B."/>
            <person name="Grigoriev I.V."/>
            <person name="Hibbett D.S."/>
            <person name="Martin F."/>
        </authorList>
    </citation>
    <scope>NUCLEOTIDE SEQUENCE [LARGE SCALE GENOMIC DNA]</scope>
    <source>
        <strain evidence="4 5">SS14</strain>
    </source>
</reference>
<sequence>MASLFQPAPPSTKLGRYRILSPNAGVRVSAIAIGGMSFGAKWKELGIMTAALDKEASFKLLDTFFDAGGNFIDTANNYQDEDSEAIIGEWAEKRGIRDQLVIATKYTMNYKRGRDDIAIQMNYTGNSLKSLHLSVEASLKKLRTSYIDILYVHWWAWDTSIREIMTGLHSLVISGKVLYLGISDTPAWVVAKANEWARSNGKTPFSIYQGRWSILDRAFEREIIPMAREEGLALAPWGVLGQGRIRTDEEEERRKKRGETGDTRGFQWIRTPDQVKLSHKLEEIAKEVGAKHITAVALAYVLHKTPYVYPIMGVSNVEQLEANLEALDISLTPEHIKAMESVLPFEPGFPHDIIGNGTADPAMITATGNTDRWKLVPVLPSM</sequence>
<dbReference type="AlphaFoldDB" id="A0A0C9V9T9"/>
<evidence type="ECO:0000256" key="2">
    <source>
        <dbReference type="ARBA" id="ARBA00038157"/>
    </source>
</evidence>
<evidence type="ECO:0000256" key="1">
    <source>
        <dbReference type="ARBA" id="ARBA00022857"/>
    </source>
</evidence>
<dbReference type="SUPFAM" id="SSF51430">
    <property type="entry name" value="NAD(P)-linked oxidoreductase"/>
    <property type="match status" value="1"/>
</dbReference>
<dbReference type="Proteomes" id="UP000054279">
    <property type="component" value="Unassembled WGS sequence"/>
</dbReference>
<keyword evidence="5" id="KW-1185">Reference proteome</keyword>
<gene>
    <name evidence="4" type="ORF">M422DRAFT_252987</name>
</gene>
<evidence type="ECO:0000313" key="4">
    <source>
        <dbReference type="EMBL" id="KIJ43739.1"/>
    </source>
</evidence>
<feature type="domain" description="NADP-dependent oxidoreductase" evidence="3">
    <location>
        <begin position="31"/>
        <end position="342"/>
    </location>
</feature>
<proteinExistence type="inferred from homology"/>
<comment type="similarity">
    <text evidence="2">Belongs to the aldo/keto reductase family. Aldo/keto reductase 2 subfamily.</text>
</comment>
<dbReference type="Gene3D" id="3.20.20.100">
    <property type="entry name" value="NADP-dependent oxidoreductase domain"/>
    <property type="match status" value="1"/>
</dbReference>
<evidence type="ECO:0000313" key="5">
    <source>
        <dbReference type="Proteomes" id="UP000054279"/>
    </source>
</evidence>
<name>A0A0C9V9T9_SPHS4</name>
<dbReference type="HOGENOM" id="CLU_023205_2_2_1"/>
<dbReference type="OrthoDB" id="48988at2759"/>